<dbReference type="InterPro" id="IPR036724">
    <property type="entry name" value="Cobalamin-bd_sf"/>
</dbReference>
<sequence length="156" mass="16142">MYPHHQPPDSPRHAVLTTIASDSHTWNLLFLQLLLEEQGWEVTNLGACVPVGVLVEEAAARTPDLIVVSTVNGHGAEEAPGLARAVRAVPALAEVPLVVGGKLDTSGSTGPDVHAALTDAGFDAVLTGASAVPGLLALLDGLPEHRHGRSHADAVR</sequence>
<reference evidence="2 3" key="1">
    <citation type="submission" date="2015-10" db="EMBL/GenBank/DDBJ databases">
        <title>Draft genome sequence of Streptomyces corchorusii DSM 40340, type strain for the species Streptomyces corchorusii.</title>
        <authorList>
            <person name="Ruckert C."/>
            <person name="Winkler A."/>
            <person name="Kalinowski J."/>
            <person name="Kampfer P."/>
            <person name="Glaeser S."/>
        </authorList>
    </citation>
    <scope>NUCLEOTIDE SEQUENCE [LARGE SCALE GENOMIC DNA]</scope>
    <source>
        <strain evidence="2 3">DSM 40340</strain>
    </source>
</reference>
<dbReference type="RefSeq" id="WP_014670278.1">
    <property type="nucleotide sequence ID" value="NZ_KQ948355.1"/>
</dbReference>
<evidence type="ECO:0000313" key="2">
    <source>
        <dbReference type="EMBL" id="KUN28488.1"/>
    </source>
</evidence>
<dbReference type="Proteomes" id="UP000053398">
    <property type="component" value="Unassembled WGS sequence"/>
</dbReference>
<evidence type="ECO:0000259" key="1">
    <source>
        <dbReference type="PROSITE" id="PS51332"/>
    </source>
</evidence>
<dbReference type="GO" id="GO:0046872">
    <property type="term" value="F:metal ion binding"/>
    <property type="evidence" value="ECO:0007669"/>
    <property type="project" value="InterPro"/>
</dbReference>
<feature type="domain" description="B12-binding" evidence="1">
    <location>
        <begin position="11"/>
        <end position="149"/>
    </location>
</feature>
<gene>
    <name evidence="2" type="ORF">AQJ11_13365</name>
</gene>
<dbReference type="Gene3D" id="3.40.50.280">
    <property type="entry name" value="Cobalamin-binding domain"/>
    <property type="match status" value="1"/>
</dbReference>
<proteinExistence type="predicted"/>
<dbReference type="Pfam" id="PF02310">
    <property type="entry name" value="B12-binding"/>
    <property type="match status" value="1"/>
</dbReference>
<dbReference type="GO" id="GO:0031419">
    <property type="term" value="F:cobalamin binding"/>
    <property type="evidence" value="ECO:0007669"/>
    <property type="project" value="InterPro"/>
</dbReference>
<accession>A0A101QEI8</accession>
<comment type="caution">
    <text evidence="2">The sequence shown here is derived from an EMBL/GenBank/DDBJ whole genome shotgun (WGS) entry which is preliminary data.</text>
</comment>
<name>A0A101QEI8_STRCK</name>
<keyword evidence="3" id="KW-1185">Reference proteome</keyword>
<protein>
    <submittedName>
        <fullName evidence="2">Methylmalonyl-CoA mutase</fullName>
    </submittedName>
</protein>
<organism evidence="2 3">
    <name type="scientific">Streptomyces corchorusii</name>
    <name type="common">Streptomyces chibaensis</name>
    <dbReference type="NCBI Taxonomy" id="1903"/>
    <lineage>
        <taxon>Bacteria</taxon>
        <taxon>Bacillati</taxon>
        <taxon>Actinomycetota</taxon>
        <taxon>Actinomycetes</taxon>
        <taxon>Kitasatosporales</taxon>
        <taxon>Streptomycetaceae</taxon>
        <taxon>Streptomyces</taxon>
    </lineage>
</organism>
<dbReference type="AlphaFoldDB" id="A0A101QEI8"/>
<dbReference type="InterPro" id="IPR006158">
    <property type="entry name" value="Cobalamin-bd"/>
</dbReference>
<dbReference type="EMBL" id="LMWP01000014">
    <property type="protein sequence ID" value="KUN28488.1"/>
    <property type="molecule type" value="Genomic_DNA"/>
</dbReference>
<dbReference type="SUPFAM" id="SSF52242">
    <property type="entry name" value="Cobalamin (vitamin B12)-binding domain"/>
    <property type="match status" value="1"/>
</dbReference>
<dbReference type="PROSITE" id="PS51332">
    <property type="entry name" value="B12_BINDING"/>
    <property type="match status" value="1"/>
</dbReference>
<evidence type="ECO:0000313" key="3">
    <source>
        <dbReference type="Proteomes" id="UP000053398"/>
    </source>
</evidence>